<reference evidence="2" key="1">
    <citation type="submission" date="2020-05" db="UniProtKB">
        <authorList>
            <consortium name="EnsemblMetazoa"/>
        </authorList>
    </citation>
    <scope>IDENTIFICATION</scope>
    <source>
        <strain evidence="2">TTRI</strain>
    </source>
</reference>
<keyword evidence="1" id="KW-0812">Transmembrane</keyword>
<organism evidence="2 3">
    <name type="scientific">Glossina austeni</name>
    <name type="common">Savannah tsetse fly</name>
    <dbReference type="NCBI Taxonomy" id="7395"/>
    <lineage>
        <taxon>Eukaryota</taxon>
        <taxon>Metazoa</taxon>
        <taxon>Ecdysozoa</taxon>
        <taxon>Arthropoda</taxon>
        <taxon>Hexapoda</taxon>
        <taxon>Insecta</taxon>
        <taxon>Pterygota</taxon>
        <taxon>Neoptera</taxon>
        <taxon>Endopterygota</taxon>
        <taxon>Diptera</taxon>
        <taxon>Brachycera</taxon>
        <taxon>Muscomorpha</taxon>
        <taxon>Hippoboscoidea</taxon>
        <taxon>Glossinidae</taxon>
        <taxon>Glossina</taxon>
    </lineage>
</organism>
<dbReference type="EnsemblMetazoa" id="GAUT048064-RA">
    <property type="protein sequence ID" value="GAUT048064-PA"/>
    <property type="gene ID" value="GAUT048064"/>
</dbReference>
<feature type="transmembrane region" description="Helical" evidence="1">
    <location>
        <begin position="77"/>
        <end position="98"/>
    </location>
</feature>
<dbReference type="VEuPathDB" id="VectorBase:GAUT048064"/>
<dbReference type="AlphaFoldDB" id="A0A1A9VUI2"/>
<protein>
    <submittedName>
        <fullName evidence="2">Uncharacterized protein</fullName>
    </submittedName>
</protein>
<sequence>MLGRHDIWTVIVISLGRRKAADHRATDALLIMTKPKAIGFEQRCVRGIKFFYSSFIIRTSLSGFILCTAIISNTRTLHLFVNVFALFFHDIIIIRAIIANCEHEQSVIASNAYMKSSGDLLSELWSSGSRRSIAFTRYSHTHK</sequence>
<evidence type="ECO:0000256" key="1">
    <source>
        <dbReference type="SAM" id="Phobius"/>
    </source>
</evidence>
<keyword evidence="3" id="KW-1185">Reference proteome</keyword>
<keyword evidence="1" id="KW-0472">Membrane</keyword>
<proteinExistence type="predicted"/>
<evidence type="ECO:0000313" key="3">
    <source>
        <dbReference type="Proteomes" id="UP000078200"/>
    </source>
</evidence>
<feature type="transmembrane region" description="Helical" evidence="1">
    <location>
        <begin position="50"/>
        <end position="71"/>
    </location>
</feature>
<name>A0A1A9VUI2_GLOAU</name>
<keyword evidence="1" id="KW-1133">Transmembrane helix</keyword>
<evidence type="ECO:0000313" key="2">
    <source>
        <dbReference type="EnsemblMetazoa" id="GAUT048064-PA"/>
    </source>
</evidence>
<dbReference type="Proteomes" id="UP000078200">
    <property type="component" value="Unassembled WGS sequence"/>
</dbReference>
<accession>A0A1A9VUI2</accession>